<dbReference type="InterPro" id="IPR008275">
    <property type="entry name" value="CoA_E_activase_dom"/>
</dbReference>
<dbReference type="SUPFAM" id="SSF53067">
    <property type="entry name" value="Actin-like ATPase domain"/>
    <property type="match status" value="1"/>
</dbReference>
<keyword evidence="3" id="KW-0408">Iron</keyword>
<dbReference type="Pfam" id="PF01869">
    <property type="entry name" value="BcrAD_BadFG"/>
    <property type="match status" value="1"/>
</dbReference>
<dbReference type="NCBIfam" id="TIGR00241">
    <property type="entry name" value="CoA_E_activ"/>
    <property type="match status" value="1"/>
</dbReference>
<feature type="domain" description="ATPase BadF/BadG/BcrA/BcrD type" evidence="5">
    <location>
        <begin position="31"/>
        <end position="277"/>
    </location>
</feature>
<evidence type="ECO:0000256" key="1">
    <source>
        <dbReference type="ARBA" id="ARBA00001966"/>
    </source>
</evidence>
<dbReference type="CDD" id="cd24036">
    <property type="entry name" value="ASKHA_NBD_BcrAD_BadFG_HgdC_HadI"/>
    <property type="match status" value="1"/>
</dbReference>
<dbReference type="InterPro" id="IPR002731">
    <property type="entry name" value="ATPase_BadF"/>
</dbReference>
<keyword evidence="2" id="KW-0479">Metal-binding</keyword>
<dbReference type="AlphaFoldDB" id="A0A644X0X9"/>
<accession>A0A644X0X9</accession>
<evidence type="ECO:0000313" key="6">
    <source>
        <dbReference type="EMBL" id="MPM09815.1"/>
    </source>
</evidence>
<dbReference type="EC" id="3.-.-.-" evidence="6"/>
<proteinExistence type="predicted"/>
<dbReference type="EMBL" id="VSSQ01001616">
    <property type="protein sequence ID" value="MPM09815.1"/>
    <property type="molecule type" value="Genomic_DNA"/>
</dbReference>
<dbReference type="InterPro" id="IPR051805">
    <property type="entry name" value="Dehydratase_Activator_Redct"/>
</dbReference>
<dbReference type="GO" id="GO:0016787">
    <property type="term" value="F:hydrolase activity"/>
    <property type="evidence" value="ECO:0007669"/>
    <property type="project" value="UniProtKB-KW"/>
</dbReference>
<dbReference type="PANTHER" id="PTHR32329:SF2">
    <property type="entry name" value="BIFUNCTIONAL PROTEIN [INCLUDES 2-HYDROXYACYL-COA DEHYDRATASE (N-TER) AND ITS ACTIVATOR DOMAIN (C_TERM)"/>
    <property type="match status" value="1"/>
</dbReference>
<sequence>MIFNEVRSIFVYHKKLLYLCKRRITIPRFSIGIDIGSVGVKAVLFDGGIADAVLLPTGWSPKESALQALEKMFCGTGDVSRSSVPVVATGYGRKSVSSANKRVTEITCHARGVRWLAPLARTVLDIGGQDSKVILLGEDGSVEDFAMNDKCAAGTGRFLQMMAHVLDYDIGDFGAVDPWGEFQPISSMCAVFAETEVVGHLARGVDRESIVRGLLRSIASRSAAMLARIGMREPLFFSGGVSRSPSLARLIGREAGCEILTSDRSQFAGAIGAALIGWEDEERSGNHT</sequence>
<dbReference type="GO" id="GO:0051536">
    <property type="term" value="F:iron-sulfur cluster binding"/>
    <property type="evidence" value="ECO:0007669"/>
    <property type="project" value="UniProtKB-KW"/>
</dbReference>
<name>A0A644X0X9_9ZZZZ</name>
<dbReference type="Gene3D" id="3.30.420.40">
    <property type="match status" value="2"/>
</dbReference>
<gene>
    <name evidence="6" type="primary">hadI_4</name>
    <name evidence="6" type="ORF">SDC9_56138</name>
</gene>
<organism evidence="6">
    <name type="scientific">bioreactor metagenome</name>
    <dbReference type="NCBI Taxonomy" id="1076179"/>
    <lineage>
        <taxon>unclassified sequences</taxon>
        <taxon>metagenomes</taxon>
        <taxon>ecological metagenomes</taxon>
    </lineage>
</organism>
<evidence type="ECO:0000259" key="5">
    <source>
        <dbReference type="Pfam" id="PF01869"/>
    </source>
</evidence>
<evidence type="ECO:0000256" key="3">
    <source>
        <dbReference type="ARBA" id="ARBA00023004"/>
    </source>
</evidence>
<reference evidence="6" key="1">
    <citation type="submission" date="2019-08" db="EMBL/GenBank/DDBJ databases">
        <authorList>
            <person name="Kucharzyk K."/>
            <person name="Murdoch R.W."/>
            <person name="Higgins S."/>
            <person name="Loffler F."/>
        </authorList>
    </citation>
    <scope>NUCLEOTIDE SEQUENCE</scope>
</reference>
<evidence type="ECO:0000256" key="4">
    <source>
        <dbReference type="ARBA" id="ARBA00023014"/>
    </source>
</evidence>
<comment type="cofactor">
    <cofactor evidence="1">
        <name>[4Fe-4S] cluster</name>
        <dbReference type="ChEBI" id="CHEBI:49883"/>
    </cofactor>
</comment>
<keyword evidence="6" id="KW-0378">Hydrolase</keyword>
<comment type="caution">
    <text evidence="6">The sequence shown here is derived from an EMBL/GenBank/DDBJ whole genome shotgun (WGS) entry which is preliminary data.</text>
</comment>
<dbReference type="GO" id="GO:0046872">
    <property type="term" value="F:metal ion binding"/>
    <property type="evidence" value="ECO:0007669"/>
    <property type="project" value="UniProtKB-KW"/>
</dbReference>
<evidence type="ECO:0000256" key="2">
    <source>
        <dbReference type="ARBA" id="ARBA00022723"/>
    </source>
</evidence>
<keyword evidence="4" id="KW-0411">Iron-sulfur</keyword>
<dbReference type="PANTHER" id="PTHR32329">
    <property type="entry name" value="BIFUNCTIONAL PROTEIN [INCLUDES 2-HYDROXYACYL-COA DEHYDRATASE (N-TER) AND ITS ACTIVATOR DOMAIN (C_TERM)-RELATED"/>
    <property type="match status" value="1"/>
</dbReference>
<protein>
    <submittedName>
        <fullName evidence="6">2-hydroxyisocaproyl-CoA dehydratase activator</fullName>
        <ecNumber evidence="6">3.-.-.-</ecNumber>
    </submittedName>
</protein>
<dbReference type="InterPro" id="IPR043129">
    <property type="entry name" value="ATPase_NBD"/>
</dbReference>